<dbReference type="EMBL" id="QFYP01000001">
    <property type="protein sequence ID" value="RAK59425.1"/>
    <property type="molecule type" value="Genomic_DNA"/>
</dbReference>
<keyword evidence="1" id="KW-0472">Membrane</keyword>
<keyword evidence="3" id="KW-1185">Reference proteome</keyword>
<evidence type="ECO:0000256" key="1">
    <source>
        <dbReference type="SAM" id="Phobius"/>
    </source>
</evidence>
<organism evidence="2 3">
    <name type="scientific">Phenylobacterium hankyongense</name>
    <dbReference type="NCBI Taxonomy" id="1813876"/>
    <lineage>
        <taxon>Bacteria</taxon>
        <taxon>Pseudomonadati</taxon>
        <taxon>Pseudomonadota</taxon>
        <taxon>Alphaproteobacteria</taxon>
        <taxon>Caulobacterales</taxon>
        <taxon>Caulobacteraceae</taxon>
        <taxon>Phenylobacterium</taxon>
    </lineage>
</organism>
<feature type="transmembrane region" description="Helical" evidence="1">
    <location>
        <begin position="86"/>
        <end position="107"/>
    </location>
</feature>
<protein>
    <recommendedName>
        <fullName evidence="4">DUF1648 domain-containing protein</fullName>
    </recommendedName>
</protein>
<dbReference type="Proteomes" id="UP000249842">
    <property type="component" value="Unassembled WGS sequence"/>
</dbReference>
<gene>
    <name evidence="2" type="ORF">DJ021_06190</name>
</gene>
<dbReference type="OrthoDB" id="7188876at2"/>
<comment type="caution">
    <text evidence="2">The sequence shown here is derived from an EMBL/GenBank/DDBJ whole genome shotgun (WGS) entry which is preliminary data.</text>
</comment>
<name>A0A328AYQ2_9CAUL</name>
<reference evidence="3" key="1">
    <citation type="submission" date="2018-05" db="EMBL/GenBank/DDBJ databases">
        <authorList>
            <person name="Li X."/>
        </authorList>
    </citation>
    <scope>NUCLEOTIDE SEQUENCE [LARGE SCALE GENOMIC DNA]</scope>
    <source>
        <strain evidence="3">HKS-05</strain>
    </source>
</reference>
<evidence type="ECO:0000313" key="2">
    <source>
        <dbReference type="EMBL" id="RAK59425.1"/>
    </source>
</evidence>
<proteinExistence type="predicted"/>
<evidence type="ECO:0000313" key="3">
    <source>
        <dbReference type="Proteomes" id="UP000249842"/>
    </source>
</evidence>
<evidence type="ECO:0008006" key="4">
    <source>
        <dbReference type="Google" id="ProtNLM"/>
    </source>
</evidence>
<feature type="transmembrane region" description="Helical" evidence="1">
    <location>
        <begin position="54"/>
        <end position="74"/>
    </location>
</feature>
<dbReference type="RefSeq" id="WP_111456718.1">
    <property type="nucleotide sequence ID" value="NZ_QFYP01000001.1"/>
</dbReference>
<keyword evidence="1" id="KW-0812">Transmembrane</keyword>
<accession>A0A328AYQ2</accession>
<keyword evidence="1" id="KW-1133">Transmembrane helix</keyword>
<dbReference type="AlphaFoldDB" id="A0A328AYQ2"/>
<sequence length="122" mass="13008">MEALRLIGDALWIIALSVMAGASREAGKRMEPDTRMPMQFGRDGAPTVRAKRNLALAFNPVLALMVGIALLAFNRKAAASGPDAPLILFGVRATAAALFALAHLRWLKASMAVLEREGALKP</sequence>